<dbReference type="AlphaFoldDB" id="A0ABD4T3F9"/>
<dbReference type="SUPFAM" id="SSF52540">
    <property type="entry name" value="P-loop containing nucleoside triphosphate hydrolases"/>
    <property type="match status" value="1"/>
</dbReference>
<dbReference type="FunFam" id="3.40.50.300:FF:000221">
    <property type="entry name" value="Multidrug ABC transporter ATP-binding protein"/>
    <property type="match status" value="1"/>
</dbReference>
<evidence type="ECO:0000256" key="8">
    <source>
        <dbReference type="ARBA" id="ARBA00023136"/>
    </source>
</evidence>
<dbReference type="GO" id="GO:0005886">
    <property type="term" value="C:plasma membrane"/>
    <property type="evidence" value="ECO:0007669"/>
    <property type="project" value="UniProtKB-SubCell"/>
</dbReference>
<evidence type="ECO:0000256" key="2">
    <source>
        <dbReference type="ARBA" id="ARBA00022448"/>
    </source>
</evidence>
<keyword evidence="5" id="KW-0547">Nucleotide-binding</keyword>
<dbReference type="Gene3D" id="3.40.50.300">
    <property type="entry name" value="P-loop containing nucleotide triphosphate hydrolases"/>
    <property type="match status" value="1"/>
</dbReference>
<feature type="transmembrane region" description="Helical" evidence="9">
    <location>
        <begin position="137"/>
        <end position="159"/>
    </location>
</feature>
<feature type="transmembrane region" description="Helical" evidence="9">
    <location>
        <begin position="26"/>
        <end position="47"/>
    </location>
</feature>
<dbReference type="CDD" id="cd18541">
    <property type="entry name" value="ABC_6TM_TmrB_like"/>
    <property type="match status" value="1"/>
</dbReference>
<dbReference type="PANTHER" id="PTHR43394">
    <property type="entry name" value="ATP-DEPENDENT PERMEASE MDL1, MITOCHONDRIAL"/>
    <property type="match status" value="1"/>
</dbReference>
<keyword evidence="2" id="KW-0813">Transport</keyword>
<evidence type="ECO:0000313" key="12">
    <source>
        <dbReference type="EMBL" id="MCM1983282.1"/>
    </source>
</evidence>
<dbReference type="PANTHER" id="PTHR43394:SF1">
    <property type="entry name" value="ATP-BINDING CASSETTE SUB-FAMILY B MEMBER 10, MITOCHONDRIAL"/>
    <property type="match status" value="1"/>
</dbReference>
<evidence type="ECO:0000256" key="5">
    <source>
        <dbReference type="ARBA" id="ARBA00022741"/>
    </source>
</evidence>
<keyword evidence="7 9" id="KW-1133">Transmembrane helix</keyword>
<keyword evidence="4 9" id="KW-0812">Transmembrane</keyword>
<dbReference type="InterPro" id="IPR036640">
    <property type="entry name" value="ABC1_TM_sf"/>
</dbReference>
<dbReference type="SUPFAM" id="SSF90123">
    <property type="entry name" value="ABC transporter transmembrane region"/>
    <property type="match status" value="1"/>
</dbReference>
<dbReference type="InterPro" id="IPR003439">
    <property type="entry name" value="ABC_transporter-like_ATP-bd"/>
</dbReference>
<dbReference type="PROSITE" id="PS50893">
    <property type="entry name" value="ABC_TRANSPORTER_2"/>
    <property type="match status" value="1"/>
</dbReference>
<proteinExistence type="predicted"/>
<keyword evidence="8 9" id="KW-0472">Membrane</keyword>
<feature type="transmembrane region" description="Helical" evidence="9">
    <location>
        <begin position="250"/>
        <end position="274"/>
    </location>
</feature>
<dbReference type="Proteomes" id="UP000031561">
    <property type="component" value="Unassembled WGS sequence"/>
</dbReference>
<evidence type="ECO:0000256" key="6">
    <source>
        <dbReference type="ARBA" id="ARBA00022840"/>
    </source>
</evidence>
<dbReference type="Pfam" id="PF00005">
    <property type="entry name" value="ABC_tran"/>
    <property type="match status" value="1"/>
</dbReference>
<comment type="subcellular location">
    <subcellularLocation>
        <location evidence="1">Cell membrane</location>
        <topology evidence="1">Multi-pass membrane protein</topology>
    </subcellularLocation>
</comment>
<dbReference type="GO" id="GO:0055085">
    <property type="term" value="P:transmembrane transport"/>
    <property type="evidence" value="ECO:0007669"/>
    <property type="project" value="UniProtKB-ARBA"/>
</dbReference>
<dbReference type="InterPro" id="IPR003593">
    <property type="entry name" value="AAA+_ATPase"/>
</dbReference>
<organism evidence="12 13">
    <name type="scientific">Lyngbya confervoides BDU141951</name>
    <dbReference type="NCBI Taxonomy" id="1574623"/>
    <lineage>
        <taxon>Bacteria</taxon>
        <taxon>Bacillati</taxon>
        <taxon>Cyanobacteriota</taxon>
        <taxon>Cyanophyceae</taxon>
        <taxon>Oscillatoriophycideae</taxon>
        <taxon>Oscillatoriales</taxon>
        <taxon>Microcoleaceae</taxon>
        <taxon>Lyngbya</taxon>
    </lineage>
</organism>
<dbReference type="InterPro" id="IPR011527">
    <property type="entry name" value="ABC1_TM_dom"/>
</dbReference>
<sequence>MTPSDSKQPSSLQKLLSYLKPHWKKVTLGIGALFIVNGISAYLPLLISGAIDQFQTSFEFSEVQQDVLVLLALSTLMWAIRMGSRVLLFGAGRQVEFDLKQRIFDHLLQLEPAYFAVNTPGDLINRATSDVDNIRRLVGFAVLSIANTAFAYVITLPLMLGIDPVLSLLSIAVYPFIMLVVKVFSQRLRDEQSAVQTSLSNLSDLIQEDMSGISLIKIYAQEENEHRAFGEFNHSLLQANLKLALTQNTLFPFLGGVASISLLVLLSLGSRAIASGTISVGDFVALLLYVERLIFPTAILGFTITAYQRGIVSLDRIEAILSVQPAISDKNAVVAANSLDLQGAIRAQDLSLRYPGADQEALKQVSFQIKPGQMVAIVGPVGSGKTTLANCIPRLLDVPPGQLWIDDYDVTQLPLEALRTAIAYVPQDSFLFSASIKNNIRYGDPVADLAAVQGAAQQAKIHEEILNFPKQYETPVGERGITLSGGQRQRSALARALMTDAPILILDDALASVDNQTATFILEQLAHTDRRKTVIFISHQLSAAAIADQILVMDHGKLVQSGTHRQLLQTPGLYRHLWSQQQLEAQLKG</sequence>
<accession>A0ABD4T3F9</accession>
<feature type="transmembrane region" description="Helical" evidence="9">
    <location>
        <begin position="286"/>
        <end position="307"/>
    </location>
</feature>
<dbReference type="Pfam" id="PF00664">
    <property type="entry name" value="ABC_membrane"/>
    <property type="match status" value="1"/>
</dbReference>
<evidence type="ECO:0000256" key="3">
    <source>
        <dbReference type="ARBA" id="ARBA00022475"/>
    </source>
</evidence>
<dbReference type="InterPro" id="IPR039421">
    <property type="entry name" value="Type_1_exporter"/>
</dbReference>
<dbReference type="PROSITE" id="PS50929">
    <property type="entry name" value="ABC_TM1F"/>
    <property type="match status" value="1"/>
</dbReference>
<gene>
    <name evidence="12" type="ORF">QQ91_0010685</name>
</gene>
<keyword evidence="13" id="KW-1185">Reference proteome</keyword>
<evidence type="ECO:0000256" key="7">
    <source>
        <dbReference type="ARBA" id="ARBA00022989"/>
    </source>
</evidence>
<dbReference type="SMART" id="SM00382">
    <property type="entry name" value="AAA"/>
    <property type="match status" value="1"/>
</dbReference>
<evidence type="ECO:0000259" key="10">
    <source>
        <dbReference type="PROSITE" id="PS50893"/>
    </source>
</evidence>
<feature type="transmembrane region" description="Helical" evidence="9">
    <location>
        <begin position="165"/>
        <end position="184"/>
    </location>
</feature>
<keyword evidence="6 12" id="KW-0067">ATP-binding</keyword>
<feature type="domain" description="ABC transmembrane type-1" evidence="11">
    <location>
        <begin position="28"/>
        <end position="309"/>
    </location>
</feature>
<dbReference type="GO" id="GO:0005524">
    <property type="term" value="F:ATP binding"/>
    <property type="evidence" value="ECO:0007669"/>
    <property type="project" value="UniProtKB-KW"/>
</dbReference>
<reference evidence="12 13" key="1">
    <citation type="journal article" date="2015" name="Genome Announc.">
        <title>Draft Genome Sequence of Filamentous Marine Cyanobacterium Lyngbya confervoides Strain BDU141951.</title>
        <authorList>
            <person name="Chandrababunaidu M.M."/>
            <person name="Sen D."/>
            <person name="Tripathy S."/>
        </authorList>
    </citation>
    <scope>NUCLEOTIDE SEQUENCE [LARGE SCALE GENOMIC DNA]</scope>
    <source>
        <strain evidence="12 13">BDU141951</strain>
    </source>
</reference>
<protein>
    <submittedName>
        <fullName evidence="12">ABC transporter ATP-binding protein/permease</fullName>
    </submittedName>
</protein>
<name>A0ABD4T3F9_9CYAN</name>
<feature type="domain" description="ABC transporter" evidence="10">
    <location>
        <begin position="345"/>
        <end position="580"/>
    </location>
</feature>
<evidence type="ECO:0000256" key="1">
    <source>
        <dbReference type="ARBA" id="ARBA00004651"/>
    </source>
</evidence>
<dbReference type="Gene3D" id="1.20.1560.10">
    <property type="entry name" value="ABC transporter type 1, transmembrane domain"/>
    <property type="match status" value="1"/>
</dbReference>
<evidence type="ECO:0000313" key="13">
    <source>
        <dbReference type="Proteomes" id="UP000031561"/>
    </source>
</evidence>
<evidence type="ECO:0000256" key="4">
    <source>
        <dbReference type="ARBA" id="ARBA00022692"/>
    </source>
</evidence>
<dbReference type="InterPro" id="IPR027417">
    <property type="entry name" value="P-loop_NTPase"/>
</dbReference>
<keyword evidence="3" id="KW-1003">Cell membrane</keyword>
<dbReference type="RefSeq" id="WP_166274926.1">
    <property type="nucleotide sequence ID" value="NZ_JTHE03000061.1"/>
</dbReference>
<evidence type="ECO:0000256" key="9">
    <source>
        <dbReference type="SAM" id="Phobius"/>
    </source>
</evidence>
<evidence type="ECO:0000259" key="11">
    <source>
        <dbReference type="PROSITE" id="PS50929"/>
    </source>
</evidence>
<comment type="caution">
    <text evidence="12">The sequence shown here is derived from an EMBL/GenBank/DDBJ whole genome shotgun (WGS) entry which is preliminary data.</text>
</comment>
<dbReference type="EMBL" id="JTHE03000061">
    <property type="protein sequence ID" value="MCM1983282.1"/>
    <property type="molecule type" value="Genomic_DNA"/>
</dbReference>